<name>A0ABY2UK53_9GAMM</name>
<dbReference type="CDD" id="cd00761">
    <property type="entry name" value="Glyco_tranf_GTA_type"/>
    <property type="match status" value="1"/>
</dbReference>
<sequence length="754" mass="85074">MRFLQTSGGVIGWCSGRRLLRKNICVKVLQSVKMKNKKIDVSIVLNMHRESLYLRPTLESIKECVVQAKMNNISCELVAVFDRSDKLTCDVFFSVDLSICDEVKVVDVDVGSLGLARNAGISQASGEYIWTSDADDLVSSNCIVELLRTAKSHKSGKTVVFVEYLCAFGEQYHVVRYVDSKWLTPADFALQHPYVSRIFVARSVFDDLQYQDLQLTKGFAYEDWDLNCRLLASGYEFLVAKDTAFFYRQREGSLLKQANSISSKLIPHNSLFERESFCALVREHVLMTEVSHEFFKTRKQILAENNTELFMRSEKLQGFLLDAVRLEPEVELASVEKASSYSPVPWREDHWGMQLGALFSLLGRHSFSDVVLLPWLRPGGAEKYILEILNGISQCEADARILVVTGQSSKVHEWVARLPRKAVFIDLFNAFPSYDESERAALLVRALLAVSEPKARLHLKSSPFVHNFYDAYSGVLSEAFRPVYYRFSDGYYEWKDEVARGPWGVKVMRKHLESFWKVVSDCDAIAHMDEAVLGNLQSKYHTLYASCSPPEFQVSLEKPKFRLLWASRIAPEKRPDLLVEISRMLNMTKHVLQIDVFGSIEEGVDSSQFFDVEGTSIEYKGSFSAFYELPIEKYDALVYTSSFDGLPNVLLEAMSVGLPVIAPNVGGIGELVVSGKTGRLVENAGSSAKLVENYLEAISELYAHWQGVSDNAARGRELVKSRHCSSVYMEALVDIFELKQRGKVLESELAVSVA</sequence>
<accession>A0ABY2UK53</accession>
<evidence type="ECO:0000259" key="1">
    <source>
        <dbReference type="Pfam" id="PF00534"/>
    </source>
</evidence>
<dbReference type="CDD" id="cd03801">
    <property type="entry name" value="GT4_PimA-like"/>
    <property type="match status" value="1"/>
</dbReference>
<dbReference type="PANTHER" id="PTHR12526:SF637">
    <property type="entry name" value="GLYCOSYLTRANSFERASE EPSF-RELATED"/>
    <property type="match status" value="1"/>
</dbReference>
<dbReference type="Gene3D" id="3.40.50.2000">
    <property type="entry name" value="Glycogen Phosphorylase B"/>
    <property type="match status" value="1"/>
</dbReference>
<feature type="domain" description="Glycosyltransferase 2-like" evidence="2">
    <location>
        <begin position="42"/>
        <end position="163"/>
    </location>
</feature>
<comment type="caution">
    <text evidence="3">The sequence shown here is derived from an EMBL/GenBank/DDBJ whole genome shotgun (WGS) entry which is preliminary data.</text>
</comment>
<organism evidence="3 4">
    <name type="scientific">Microbulbifer harenosus</name>
    <dbReference type="NCBI Taxonomy" id="2576840"/>
    <lineage>
        <taxon>Bacteria</taxon>
        <taxon>Pseudomonadati</taxon>
        <taxon>Pseudomonadota</taxon>
        <taxon>Gammaproteobacteria</taxon>
        <taxon>Cellvibrionales</taxon>
        <taxon>Microbulbiferaceae</taxon>
        <taxon>Microbulbifer</taxon>
    </lineage>
</organism>
<proteinExistence type="predicted"/>
<dbReference type="Proteomes" id="UP000306791">
    <property type="component" value="Unassembled WGS sequence"/>
</dbReference>
<protein>
    <submittedName>
        <fullName evidence="3">Glycosyltransferase</fullName>
    </submittedName>
</protein>
<dbReference type="InterPro" id="IPR029044">
    <property type="entry name" value="Nucleotide-diphossugar_trans"/>
</dbReference>
<evidence type="ECO:0000313" key="4">
    <source>
        <dbReference type="Proteomes" id="UP000306791"/>
    </source>
</evidence>
<reference evidence="3 4" key="1">
    <citation type="submission" date="2019-05" db="EMBL/GenBank/DDBJ databases">
        <title>Microbulbifer harenosus sp. nov., an alginate-degrading bacterium isolated from coastal sand.</title>
        <authorList>
            <person name="Huang H."/>
            <person name="Mo K."/>
            <person name="Bao S."/>
        </authorList>
    </citation>
    <scope>NUCLEOTIDE SEQUENCE [LARGE SCALE GENOMIC DNA]</scope>
    <source>
        <strain evidence="3 4">HB161719</strain>
    </source>
</reference>
<dbReference type="SUPFAM" id="SSF53448">
    <property type="entry name" value="Nucleotide-diphospho-sugar transferases"/>
    <property type="match status" value="1"/>
</dbReference>
<dbReference type="InterPro" id="IPR001173">
    <property type="entry name" value="Glyco_trans_2-like"/>
</dbReference>
<dbReference type="Pfam" id="PF00534">
    <property type="entry name" value="Glycos_transf_1"/>
    <property type="match status" value="1"/>
</dbReference>
<dbReference type="Gene3D" id="3.90.550.10">
    <property type="entry name" value="Spore Coat Polysaccharide Biosynthesis Protein SpsA, Chain A"/>
    <property type="match status" value="1"/>
</dbReference>
<dbReference type="EMBL" id="VANI01000005">
    <property type="protein sequence ID" value="TLM78655.1"/>
    <property type="molecule type" value="Genomic_DNA"/>
</dbReference>
<gene>
    <name evidence="3" type="ORF">FDY93_05190</name>
</gene>
<keyword evidence="4" id="KW-1185">Reference proteome</keyword>
<dbReference type="SUPFAM" id="SSF53756">
    <property type="entry name" value="UDP-Glycosyltransferase/glycogen phosphorylase"/>
    <property type="match status" value="1"/>
</dbReference>
<dbReference type="PANTHER" id="PTHR12526">
    <property type="entry name" value="GLYCOSYLTRANSFERASE"/>
    <property type="match status" value="1"/>
</dbReference>
<evidence type="ECO:0000259" key="2">
    <source>
        <dbReference type="Pfam" id="PF00535"/>
    </source>
</evidence>
<dbReference type="Pfam" id="PF00535">
    <property type="entry name" value="Glycos_transf_2"/>
    <property type="match status" value="1"/>
</dbReference>
<evidence type="ECO:0000313" key="3">
    <source>
        <dbReference type="EMBL" id="TLM78655.1"/>
    </source>
</evidence>
<feature type="domain" description="Glycosyl transferase family 1" evidence="1">
    <location>
        <begin position="556"/>
        <end position="697"/>
    </location>
</feature>
<dbReference type="InterPro" id="IPR001296">
    <property type="entry name" value="Glyco_trans_1"/>
</dbReference>